<dbReference type="AlphaFoldDB" id="A0A3E3K358"/>
<dbReference type="Gene3D" id="3.40.50.1000">
    <property type="entry name" value="HAD superfamily/HAD-like"/>
    <property type="match status" value="1"/>
</dbReference>
<keyword evidence="2" id="KW-1185">Reference proteome</keyword>
<dbReference type="NCBIfam" id="TIGR01549">
    <property type="entry name" value="HAD-SF-IA-v1"/>
    <property type="match status" value="1"/>
</dbReference>
<dbReference type="Proteomes" id="UP000261080">
    <property type="component" value="Unassembled WGS sequence"/>
</dbReference>
<reference evidence="1 2" key="1">
    <citation type="submission" date="2018-08" db="EMBL/GenBank/DDBJ databases">
        <title>A genome reference for cultivated species of the human gut microbiota.</title>
        <authorList>
            <person name="Zou Y."/>
            <person name="Xue W."/>
            <person name="Luo G."/>
        </authorList>
    </citation>
    <scope>NUCLEOTIDE SEQUENCE [LARGE SCALE GENOMIC DNA]</scope>
    <source>
        <strain evidence="1 2">AF37-2AT</strain>
    </source>
</reference>
<sequence>MENFFFIVIRSGRGQKETGLEPIGKHWRHFMRIKGILFDKDGTLIDFFSLWLYAARRVIPEFIRGNNLEEKQNTTELENVLYESIGIFSDQIDPNGALAYKSYREIAQDMERALERLGIRIETDQIETQIRELFDQATHGEEAKMIPLGDLPELFQFLKKKNLYLGIATADTVSSAKKCMKQLGVLEYLDYIGGDDGKKRPKPYPDMLYDFAEKSGILPQQVMVAGDTRNDMVFAEQAKATSVGVLSGVSKERDLASYADYIVPSVEQIPALLDSLEGAK</sequence>
<comment type="caution">
    <text evidence="1">The sequence shown here is derived from an EMBL/GenBank/DDBJ whole genome shotgun (WGS) entry which is preliminary data.</text>
</comment>
<dbReference type="CDD" id="cd01427">
    <property type="entry name" value="HAD_like"/>
    <property type="match status" value="1"/>
</dbReference>
<organism evidence="1 2">
    <name type="scientific">Sellimonas intestinalis</name>
    <dbReference type="NCBI Taxonomy" id="1653434"/>
    <lineage>
        <taxon>Bacteria</taxon>
        <taxon>Bacillati</taxon>
        <taxon>Bacillota</taxon>
        <taxon>Clostridia</taxon>
        <taxon>Lachnospirales</taxon>
        <taxon>Lachnospiraceae</taxon>
        <taxon>Sellimonas</taxon>
    </lineage>
</organism>
<dbReference type="InterPro" id="IPR006439">
    <property type="entry name" value="HAD-SF_hydro_IA"/>
</dbReference>
<evidence type="ECO:0000313" key="1">
    <source>
        <dbReference type="EMBL" id="RGE87914.1"/>
    </source>
</evidence>
<dbReference type="InterPro" id="IPR050155">
    <property type="entry name" value="HAD-like_hydrolase_sf"/>
</dbReference>
<protein>
    <submittedName>
        <fullName evidence="1">HAD family hydrolase</fullName>
    </submittedName>
</protein>
<keyword evidence="1" id="KW-0378">Hydrolase</keyword>
<proteinExistence type="predicted"/>
<dbReference type="EMBL" id="QVLX01000003">
    <property type="protein sequence ID" value="RGE87914.1"/>
    <property type="molecule type" value="Genomic_DNA"/>
</dbReference>
<dbReference type="SUPFAM" id="SSF56784">
    <property type="entry name" value="HAD-like"/>
    <property type="match status" value="1"/>
</dbReference>
<dbReference type="InterPro" id="IPR023214">
    <property type="entry name" value="HAD_sf"/>
</dbReference>
<name>A0A3E3K358_9FIRM</name>
<dbReference type="SFLD" id="SFLDG01129">
    <property type="entry name" value="C1.5:_HAD__Beta-PGM__Phosphata"/>
    <property type="match status" value="1"/>
</dbReference>
<dbReference type="GO" id="GO:0006281">
    <property type="term" value="P:DNA repair"/>
    <property type="evidence" value="ECO:0007669"/>
    <property type="project" value="TreeGrafter"/>
</dbReference>
<dbReference type="OrthoDB" id="9797743at2"/>
<dbReference type="PANTHER" id="PTHR43434:SF1">
    <property type="entry name" value="PHOSPHOGLYCOLATE PHOSPHATASE"/>
    <property type="match status" value="1"/>
</dbReference>
<dbReference type="SFLD" id="SFLDS00003">
    <property type="entry name" value="Haloacid_Dehalogenase"/>
    <property type="match status" value="1"/>
</dbReference>
<evidence type="ECO:0000313" key="2">
    <source>
        <dbReference type="Proteomes" id="UP000261080"/>
    </source>
</evidence>
<accession>A0A3E3K358</accession>
<gene>
    <name evidence="1" type="ORF">DW016_07330</name>
</gene>
<dbReference type="GO" id="GO:0008967">
    <property type="term" value="F:phosphoglycolate phosphatase activity"/>
    <property type="evidence" value="ECO:0007669"/>
    <property type="project" value="TreeGrafter"/>
</dbReference>
<dbReference type="InterPro" id="IPR036412">
    <property type="entry name" value="HAD-like_sf"/>
</dbReference>
<dbReference type="Pfam" id="PF00702">
    <property type="entry name" value="Hydrolase"/>
    <property type="match status" value="1"/>
</dbReference>
<dbReference type="PANTHER" id="PTHR43434">
    <property type="entry name" value="PHOSPHOGLYCOLATE PHOSPHATASE"/>
    <property type="match status" value="1"/>
</dbReference>
<dbReference type="GO" id="GO:0005829">
    <property type="term" value="C:cytosol"/>
    <property type="evidence" value="ECO:0007669"/>
    <property type="project" value="TreeGrafter"/>
</dbReference>